<proteinExistence type="predicted"/>
<reference evidence="1 2" key="1">
    <citation type="submission" date="2016-10" db="EMBL/GenBank/DDBJ databases">
        <authorList>
            <person name="de Groot N.N."/>
        </authorList>
    </citation>
    <scope>NUCLEOTIDE SEQUENCE [LARGE SCALE GENOMIC DNA]</scope>
    <source>
        <strain evidence="1 2">Nm22</strain>
    </source>
</reference>
<evidence type="ECO:0008006" key="3">
    <source>
        <dbReference type="Google" id="ProtNLM"/>
    </source>
</evidence>
<protein>
    <recommendedName>
        <fullName evidence="3">Nuclease-related domain-containing protein</fullName>
    </recommendedName>
</protein>
<organism evidence="1 2">
    <name type="scientific">Nitrosomonas marina</name>
    <dbReference type="NCBI Taxonomy" id="917"/>
    <lineage>
        <taxon>Bacteria</taxon>
        <taxon>Pseudomonadati</taxon>
        <taxon>Pseudomonadota</taxon>
        <taxon>Betaproteobacteria</taxon>
        <taxon>Nitrosomonadales</taxon>
        <taxon>Nitrosomonadaceae</taxon>
        <taxon>Nitrosomonas</taxon>
    </lineage>
</organism>
<name>A0A1H8GFR8_9PROT</name>
<sequence>MLTLLYPDLIPIIQEMPAGILSINVEDKACPMFIVKAPKEYILAAKINAGFKIYLAPVQIDNQRTFGFVTAFFDDEDEPLVIRTPLFADDFARILLDSLRNGQINVHFFDELAREQLVYRAEVTIPDVTQKKINKLSLLKPSRPNARVIIDEMSEWFSLRTSCDDNEAINVFFSELTFGETLFIQDMRPERHAYHGSRGHSHTFLEREEAGRYQEEDVINCLLLIFEADKIYHSPKRVYDGEEICDILVVTDSKLLIIQTKDSPNTERISRQSLSRKRSNVLRALKKAINQVKGAVGYCQRIKDKLEFVINGNQYSIDTSGLEVMALVVVKELFNNQYIEYSELLLDLFEDKAVPCIALDYPELYLFCVHLRNEDSFFAAFNTLLAHAVTHGSYPRLRFGLGEKIL</sequence>
<evidence type="ECO:0000313" key="2">
    <source>
        <dbReference type="Proteomes" id="UP000199459"/>
    </source>
</evidence>
<dbReference type="AlphaFoldDB" id="A0A1H8GFR8"/>
<dbReference type="Proteomes" id="UP000199459">
    <property type="component" value="Unassembled WGS sequence"/>
</dbReference>
<dbReference type="RefSeq" id="WP_090633278.1">
    <property type="nucleotide sequence ID" value="NZ_FOCP01000018.1"/>
</dbReference>
<gene>
    <name evidence="1" type="ORF">SAMN05216325_1184</name>
</gene>
<accession>A0A1H8GFR8</accession>
<dbReference type="EMBL" id="FOCP01000018">
    <property type="protein sequence ID" value="SEN42886.1"/>
    <property type="molecule type" value="Genomic_DNA"/>
</dbReference>
<evidence type="ECO:0000313" key="1">
    <source>
        <dbReference type="EMBL" id="SEN42886.1"/>
    </source>
</evidence>
<dbReference type="OrthoDB" id="8399489at2"/>